<evidence type="ECO:0000313" key="2">
    <source>
        <dbReference type="Proteomes" id="UP000000305"/>
    </source>
</evidence>
<dbReference type="KEGG" id="dpx:DAPPUDRAFT_104528"/>
<dbReference type="HOGENOM" id="CLU_055018_0_0_1"/>
<protein>
    <submittedName>
        <fullName evidence="1">Uncharacterized protein</fullName>
    </submittedName>
</protein>
<name>E9GMI4_DAPPU</name>
<accession>E9GMI4</accession>
<dbReference type="EMBL" id="GL732552">
    <property type="protein sequence ID" value="EFX79384.1"/>
    <property type="molecule type" value="Genomic_DNA"/>
</dbReference>
<organism evidence="1 2">
    <name type="scientific">Daphnia pulex</name>
    <name type="common">Water flea</name>
    <dbReference type="NCBI Taxonomy" id="6669"/>
    <lineage>
        <taxon>Eukaryota</taxon>
        <taxon>Metazoa</taxon>
        <taxon>Ecdysozoa</taxon>
        <taxon>Arthropoda</taxon>
        <taxon>Crustacea</taxon>
        <taxon>Branchiopoda</taxon>
        <taxon>Diplostraca</taxon>
        <taxon>Cladocera</taxon>
        <taxon>Anomopoda</taxon>
        <taxon>Daphniidae</taxon>
        <taxon>Daphnia</taxon>
    </lineage>
</organism>
<proteinExistence type="predicted"/>
<evidence type="ECO:0000313" key="1">
    <source>
        <dbReference type="EMBL" id="EFX79384.1"/>
    </source>
</evidence>
<dbReference type="Proteomes" id="UP000000305">
    <property type="component" value="Unassembled WGS sequence"/>
</dbReference>
<dbReference type="AlphaFoldDB" id="E9GMI4"/>
<gene>
    <name evidence="1" type="ORF">DAPPUDRAFT_104528</name>
</gene>
<reference evidence="1 2" key="1">
    <citation type="journal article" date="2011" name="Science">
        <title>The ecoresponsive genome of Daphnia pulex.</title>
        <authorList>
            <person name="Colbourne J.K."/>
            <person name="Pfrender M.E."/>
            <person name="Gilbert D."/>
            <person name="Thomas W.K."/>
            <person name="Tucker A."/>
            <person name="Oakley T.H."/>
            <person name="Tokishita S."/>
            <person name="Aerts A."/>
            <person name="Arnold G.J."/>
            <person name="Basu M.K."/>
            <person name="Bauer D.J."/>
            <person name="Caceres C.E."/>
            <person name="Carmel L."/>
            <person name="Casola C."/>
            <person name="Choi J.H."/>
            <person name="Detter J.C."/>
            <person name="Dong Q."/>
            <person name="Dusheyko S."/>
            <person name="Eads B.D."/>
            <person name="Frohlich T."/>
            <person name="Geiler-Samerotte K.A."/>
            <person name="Gerlach D."/>
            <person name="Hatcher P."/>
            <person name="Jogdeo S."/>
            <person name="Krijgsveld J."/>
            <person name="Kriventseva E.V."/>
            <person name="Kultz D."/>
            <person name="Laforsch C."/>
            <person name="Lindquist E."/>
            <person name="Lopez J."/>
            <person name="Manak J.R."/>
            <person name="Muller J."/>
            <person name="Pangilinan J."/>
            <person name="Patwardhan R.P."/>
            <person name="Pitluck S."/>
            <person name="Pritham E.J."/>
            <person name="Rechtsteiner A."/>
            <person name="Rho M."/>
            <person name="Rogozin I.B."/>
            <person name="Sakarya O."/>
            <person name="Salamov A."/>
            <person name="Schaack S."/>
            <person name="Shapiro H."/>
            <person name="Shiga Y."/>
            <person name="Skalitzky C."/>
            <person name="Smith Z."/>
            <person name="Souvorov A."/>
            <person name="Sung W."/>
            <person name="Tang Z."/>
            <person name="Tsuchiya D."/>
            <person name="Tu H."/>
            <person name="Vos H."/>
            <person name="Wang M."/>
            <person name="Wolf Y.I."/>
            <person name="Yamagata H."/>
            <person name="Yamada T."/>
            <person name="Ye Y."/>
            <person name="Shaw J.R."/>
            <person name="Andrews J."/>
            <person name="Crease T.J."/>
            <person name="Tang H."/>
            <person name="Lucas S.M."/>
            <person name="Robertson H.M."/>
            <person name="Bork P."/>
            <person name="Koonin E.V."/>
            <person name="Zdobnov E.M."/>
            <person name="Grigoriev I.V."/>
            <person name="Lynch M."/>
            <person name="Boore J.L."/>
        </authorList>
    </citation>
    <scope>NUCLEOTIDE SEQUENCE [LARGE SCALE GENOMIC DNA]</scope>
</reference>
<sequence>MTSAAQQRKQKERRARLKNLKRMQKLIQSRLTRQEEKQAVETSKHLHRCLLLLRGEMKKFLDSWGLAPRRDEDTSTMLRSLIDYNERIPNFISLTTNRIKIDTKTLLSAVYARNSVCHGNLPDVLREHNSFLLALIEVAIMIGAHSLATKFRQTLNLLNDPSQSGKKAFTVPPNIIFQSLASERTRKWTKTKEAAAISLNSHLFDVVVEELGPSLNQFIKENRLRDDWSSAMDVYKDRNLLLDDCSPDTFVVPNGTTNQEELINRLEKAMNGRHAICHDEHKHVIDNWPTYLTDFVFLLTAIDCPSAATRVQAKLDWLLTERNKVNTTPLPSSQLAFHRRSLSAGKPPQGGQWIRRNSLWLIKRSPPSVIGAAYRKIPITHLNNMETVNVGGDSKLFYKNGKIHGTINRETLFLV</sequence>
<dbReference type="InParanoid" id="E9GMI4"/>
<keyword evidence="2" id="KW-1185">Reference proteome</keyword>
<dbReference type="PhylomeDB" id="E9GMI4"/>